<proteinExistence type="predicted"/>
<dbReference type="Proteomes" id="UP001183607">
    <property type="component" value="Unassembled WGS sequence"/>
</dbReference>
<dbReference type="InterPro" id="IPR000873">
    <property type="entry name" value="AMP-dep_synth/lig_dom"/>
</dbReference>
<dbReference type="AlphaFoldDB" id="A0ABD5EEL9"/>
<feature type="domain" description="AMP-dependent synthetase/ligase" evidence="1">
    <location>
        <begin position="6"/>
        <end position="71"/>
    </location>
</feature>
<dbReference type="InterPro" id="IPR042099">
    <property type="entry name" value="ANL_N_sf"/>
</dbReference>
<feature type="non-terminal residue" evidence="2">
    <location>
        <position position="1"/>
    </location>
</feature>
<reference evidence="3" key="1">
    <citation type="submission" date="2023-07" db="EMBL/GenBank/DDBJ databases">
        <title>30 novel species of actinomycetes from the DSMZ collection.</title>
        <authorList>
            <person name="Nouioui I."/>
        </authorList>
    </citation>
    <scope>NUCLEOTIDE SEQUENCE [LARGE SCALE GENOMIC DNA]</scope>
    <source>
        <strain evidence="3">DSM 41982</strain>
    </source>
</reference>
<dbReference type="RefSeq" id="WP_311677800.1">
    <property type="nucleotide sequence ID" value="NZ_JAVRER010000170.1"/>
</dbReference>
<dbReference type="SUPFAM" id="SSF56801">
    <property type="entry name" value="Acetyl-CoA synthetase-like"/>
    <property type="match status" value="1"/>
</dbReference>
<dbReference type="Pfam" id="PF00501">
    <property type="entry name" value="AMP-binding"/>
    <property type="match status" value="1"/>
</dbReference>
<gene>
    <name evidence="2" type="ORF">RM574_30585</name>
</gene>
<organism evidence="2 3">
    <name type="scientific">Streptomyces evansiae</name>
    <dbReference type="NCBI Taxonomy" id="3075535"/>
    <lineage>
        <taxon>Bacteria</taxon>
        <taxon>Bacillati</taxon>
        <taxon>Actinomycetota</taxon>
        <taxon>Actinomycetes</taxon>
        <taxon>Kitasatosporales</taxon>
        <taxon>Streptomycetaceae</taxon>
        <taxon>Streptomyces</taxon>
    </lineage>
</organism>
<sequence length="77" mass="8197">ILDAASGASVTYNELGRWRNRIANALIGVGVQTGDRIGLLMPNCLEFIPIQQAVWAAGAELVQMPTRAAAEGFKSNL</sequence>
<evidence type="ECO:0000313" key="3">
    <source>
        <dbReference type="Proteomes" id="UP001183607"/>
    </source>
</evidence>
<evidence type="ECO:0000259" key="1">
    <source>
        <dbReference type="Pfam" id="PF00501"/>
    </source>
</evidence>
<protein>
    <submittedName>
        <fullName evidence="2">AMP-binding protein</fullName>
    </submittedName>
</protein>
<comment type="caution">
    <text evidence="2">The sequence shown here is derived from an EMBL/GenBank/DDBJ whole genome shotgun (WGS) entry which is preliminary data.</text>
</comment>
<dbReference type="EMBL" id="JAVRER010000170">
    <property type="protein sequence ID" value="MDT0419823.1"/>
    <property type="molecule type" value="Genomic_DNA"/>
</dbReference>
<accession>A0ABD5EEL9</accession>
<name>A0ABD5EEL9_9ACTN</name>
<dbReference type="Gene3D" id="3.40.50.12780">
    <property type="entry name" value="N-terminal domain of ligase-like"/>
    <property type="match status" value="1"/>
</dbReference>
<evidence type="ECO:0000313" key="2">
    <source>
        <dbReference type="EMBL" id="MDT0419823.1"/>
    </source>
</evidence>